<name>A0A1M5FET3_9BACE</name>
<dbReference type="AlphaFoldDB" id="A0A1M5FET3"/>
<evidence type="ECO:0000313" key="5">
    <source>
        <dbReference type="EMBL" id="SHF90035.1"/>
    </source>
</evidence>
<evidence type="ECO:0000256" key="2">
    <source>
        <dbReference type="ARBA" id="ARBA00022676"/>
    </source>
</evidence>
<comment type="similarity">
    <text evidence="1">Belongs to the glycosyltransferase 2 family.</text>
</comment>
<feature type="domain" description="Glycosyltransferase 2-like" evidence="4">
    <location>
        <begin position="6"/>
        <end position="115"/>
    </location>
</feature>
<dbReference type="InterPro" id="IPR029044">
    <property type="entry name" value="Nucleotide-diphossugar_trans"/>
</dbReference>
<reference evidence="5 6" key="1">
    <citation type="submission" date="2016-11" db="EMBL/GenBank/DDBJ databases">
        <authorList>
            <person name="Jaros S."/>
            <person name="Januszkiewicz K."/>
            <person name="Wedrychowicz H."/>
        </authorList>
    </citation>
    <scope>NUCLEOTIDE SEQUENCE [LARGE SCALE GENOMIC DNA]</scope>
    <source>
        <strain evidence="5 6">DSM 26991</strain>
    </source>
</reference>
<accession>A0A1M5FET3</accession>
<dbReference type="RefSeq" id="WP_073403352.1">
    <property type="nucleotide sequence ID" value="NZ_FQTV01000016.1"/>
</dbReference>
<dbReference type="Proteomes" id="UP000184509">
    <property type="component" value="Unassembled WGS sequence"/>
</dbReference>
<evidence type="ECO:0000259" key="4">
    <source>
        <dbReference type="Pfam" id="PF00535"/>
    </source>
</evidence>
<keyword evidence="2" id="KW-0328">Glycosyltransferase</keyword>
<dbReference type="PANTHER" id="PTHR43179:SF12">
    <property type="entry name" value="GALACTOFURANOSYLTRANSFERASE GLFT2"/>
    <property type="match status" value="1"/>
</dbReference>
<proteinExistence type="inferred from homology"/>
<keyword evidence="6" id="KW-1185">Reference proteome</keyword>
<dbReference type="GO" id="GO:0016757">
    <property type="term" value="F:glycosyltransferase activity"/>
    <property type="evidence" value="ECO:0007669"/>
    <property type="project" value="UniProtKB-KW"/>
</dbReference>
<evidence type="ECO:0000256" key="3">
    <source>
        <dbReference type="ARBA" id="ARBA00022679"/>
    </source>
</evidence>
<evidence type="ECO:0000256" key="1">
    <source>
        <dbReference type="ARBA" id="ARBA00006739"/>
    </source>
</evidence>
<dbReference type="Pfam" id="PF00535">
    <property type="entry name" value="Glycos_transf_2"/>
    <property type="match status" value="1"/>
</dbReference>
<dbReference type="OrthoDB" id="9771846at2"/>
<dbReference type="InterPro" id="IPR001173">
    <property type="entry name" value="Glyco_trans_2-like"/>
</dbReference>
<dbReference type="EMBL" id="FQTV01000016">
    <property type="protein sequence ID" value="SHF90035.1"/>
    <property type="molecule type" value="Genomic_DNA"/>
</dbReference>
<sequence length="344" mass="39485">MSKVAVVILNWNGSEMLRKFLPSVISYSALSGVDVYVADNGSTDNSLAVLNEEFPSVKQVLLNENSGFADGYNKALAQIEAEYYVLLNSDVEVTEHWLEPMIDYLDSHPEVAACQPKILSWRQKDYFEYAGACGGYIDHFGYPFCRGRIMGVVEKDNGQYNDIIPVFWATGASLFIRSADYWNVGGLDGRFFAHMEEIDLCWRLRSRGRGLVCVPQSVVYHVGGATLKKENPRKTFLNFRNNLLMLYKNLPENELRYVMTVRCMLDYVAAFSFLLKGGVANMTAVLQARKEYRAIRRDFRPSRKENLEKTSLQVVPEQIKKSILVHYYLRGKKYFSQIDRFYLK</sequence>
<dbReference type="PANTHER" id="PTHR43179">
    <property type="entry name" value="RHAMNOSYLTRANSFERASE WBBL"/>
    <property type="match status" value="1"/>
</dbReference>
<dbReference type="STRING" id="1297750.SAMN05444405_11673"/>
<organism evidence="5 6">
    <name type="scientific">Bacteroides luti</name>
    <dbReference type="NCBI Taxonomy" id="1297750"/>
    <lineage>
        <taxon>Bacteria</taxon>
        <taxon>Pseudomonadati</taxon>
        <taxon>Bacteroidota</taxon>
        <taxon>Bacteroidia</taxon>
        <taxon>Bacteroidales</taxon>
        <taxon>Bacteroidaceae</taxon>
        <taxon>Bacteroides</taxon>
    </lineage>
</organism>
<dbReference type="Gene3D" id="3.90.550.10">
    <property type="entry name" value="Spore Coat Polysaccharide Biosynthesis Protein SpsA, Chain A"/>
    <property type="match status" value="1"/>
</dbReference>
<dbReference type="SUPFAM" id="SSF53448">
    <property type="entry name" value="Nucleotide-diphospho-sugar transferases"/>
    <property type="match status" value="1"/>
</dbReference>
<dbReference type="CDD" id="cd04186">
    <property type="entry name" value="GT_2_like_c"/>
    <property type="match status" value="1"/>
</dbReference>
<evidence type="ECO:0000313" key="6">
    <source>
        <dbReference type="Proteomes" id="UP000184509"/>
    </source>
</evidence>
<protein>
    <recommendedName>
        <fullName evidence="4">Glycosyltransferase 2-like domain-containing protein</fullName>
    </recommendedName>
</protein>
<gene>
    <name evidence="5" type="ORF">SAMN05444405_11673</name>
</gene>
<keyword evidence="3" id="KW-0808">Transferase</keyword>